<evidence type="ECO:0000256" key="2">
    <source>
        <dbReference type="ARBA" id="ARBA00022980"/>
    </source>
</evidence>
<dbReference type="PANTHER" id="PTHR13479">
    <property type="entry name" value="30S RIBOSOMAL PROTEIN S18"/>
    <property type="match status" value="1"/>
</dbReference>
<sequence>MRRKQPIRRKRTCYFCDRSVAEVDYRDPHLRDFLTEKGKIVSGKMSGVCARHQRRLARAVKTARSMALLPFNP</sequence>
<evidence type="ECO:0000256" key="1">
    <source>
        <dbReference type="ARBA" id="ARBA00005589"/>
    </source>
</evidence>
<reference evidence="5" key="1">
    <citation type="submission" date="2019-03" db="EMBL/GenBank/DDBJ databases">
        <title>Lake Tanganyika Metagenome-Assembled Genomes (MAGs).</title>
        <authorList>
            <person name="Tran P."/>
        </authorList>
    </citation>
    <scope>NUCLEOTIDE SEQUENCE</scope>
    <source>
        <strain evidence="5">K_DeepCast_150m_m2_040</strain>
    </source>
</reference>
<dbReference type="PRINTS" id="PR00974">
    <property type="entry name" value="RIBOSOMALS18"/>
</dbReference>
<dbReference type="Gene3D" id="4.10.640.10">
    <property type="entry name" value="Ribosomal protein S18"/>
    <property type="match status" value="1"/>
</dbReference>
<dbReference type="EMBL" id="VGIR01000161">
    <property type="protein sequence ID" value="MBM3332884.1"/>
    <property type="molecule type" value="Genomic_DNA"/>
</dbReference>
<evidence type="ECO:0000256" key="4">
    <source>
        <dbReference type="RuleBase" id="RU003910"/>
    </source>
</evidence>
<dbReference type="Pfam" id="PF01084">
    <property type="entry name" value="Ribosomal_S18"/>
    <property type="match status" value="1"/>
</dbReference>
<dbReference type="GO" id="GO:0003735">
    <property type="term" value="F:structural constituent of ribosome"/>
    <property type="evidence" value="ECO:0007669"/>
    <property type="project" value="InterPro"/>
</dbReference>
<dbReference type="InterPro" id="IPR001648">
    <property type="entry name" value="Ribosomal_bS18"/>
</dbReference>
<accession>A0A937XI15</accession>
<dbReference type="GO" id="GO:0070181">
    <property type="term" value="F:small ribosomal subunit rRNA binding"/>
    <property type="evidence" value="ECO:0007669"/>
    <property type="project" value="TreeGrafter"/>
</dbReference>
<proteinExistence type="inferred from homology"/>
<dbReference type="Proteomes" id="UP000779900">
    <property type="component" value="Unassembled WGS sequence"/>
</dbReference>
<dbReference type="GO" id="GO:0006412">
    <property type="term" value="P:translation"/>
    <property type="evidence" value="ECO:0007669"/>
    <property type="project" value="InterPro"/>
</dbReference>
<dbReference type="SUPFAM" id="SSF46911">
    <property type="entry name" value="Ribosomal protein S18"/>
    <property type="match status" value="1"/>
</dbReference>
<keyword evidence="2 4" id="KW-0689">Ribosomal protein</keyword>
<comment type="caution">
    <text evidence="5">The sequence shown here is derived from an EMBL/GenBank/DDBJ whole genome shotgun (WGS) entry which is preliminary data.</text>
</comment>
<organism evidence="5 6">
    <name type="scientific">candidate division WOR-3 bacterium</name>
    <dbReference type="NCBI Taxonomy" id="2052148"/>
    <lineage>
        <taxon>Bacteria</taxon>
        <taxon>Bacteria division WOR-3</taxon>
    </lineage>
</organism>
<keyword evidence="3 4" id="KW-0687">Ribonucleoprotein</keyword>
<dbReference type="NCBIfam" id="TIGR00165">
    <property type="entry name" value="S18"/>
    <property type="match status" value="1"/>
</dbReference>
<dbReference type="GO" id="GO:0022627">
    <property type="term" value="C:cytosolic small ribosomal subunit"/>
    <property type="evidence" value="ECO:0007669"/>
    <property type="project" value="TreeGrafter"/>
</dbReference>
<comment type="similarity">
    <text evidence="1 4">Belongs to the bacterial ribosomal protein bS18 family.</text>
</comment>
<evidence type="ECO:0000313" key="5">
    <source>
        <dbReference type="EMBL" id="MBM3332884.1"/>
    </source>
</evidence>
<dbReference type="InterPro" id="IPR036870">
    <property type="entry name" value="Ribosomal_bS18_sf"/>
</dbReference>
<evidence type="ECO:0000313" key="6">
    <source>
        <dbReference type="Proteomes" id="UP000779900"/>
    </source>
</evidence>
<name>A0A937XI15_UNCW3</name>
<protein>
    <submittedName>
        <fullName evidence="5">30S ribosomal protein S18</fullName>
    </submittedName>
</protein>
<dbReference type="PANTHER" id="PTHR13479:SF40">
    <property type="entry name" value="SMALL RIBOSOMAL SUBUNIT PROTEIN BS18M"/>
    <property type="match status" value="1"/>
</dbReference>
<dbReference type="AlphaFoldDB" id="A0A937XI15"/>
<evidence type="ECO:0000256" key="3">
    <source>
        <dbReference type="ARBA" id="ARBA00023274"/>
    </source>
</evidence>
<gene>
    <name evidence="5" type="primary">rpsR</name>
    <name evidence="5" type="ORF">FJY68_13725</name>
</gene>